<comment type="similarity">
    <text evidence="1">Belongs to the universal stress protein A family.</text>
</comment>
<reference evidence="3 4" key="1">
    <citation type="submission" date="2016-10" db="EMBL/GenBank/DDBJ databases">
        <authorList>
            <person name="de Groot N.N."/>
        </authorList>
    </citation>
    <scope>NUCLEOTIDE SEQUENCE [LARGE SCALE GENOMIC DNA]</scope>
    <source>
        <strain evidence="3 4">CGMCC 1.8712</strain>
    </source>
</reference>
<gene>
    <name evidence="3" type="ORF">SAMN04488065_1037</name>
</gene>
<accession>A0A1H3WPF7</accession>
<dbReference type="SUPFAM" id="SSF52402">
    <property type="entry name" value="Adenine nucleotide alpha hydrolases-like"/>
    <property type="match status" value="1"/>
</dbReference>
<dbReference type="InterPro" id="IPR014729">
    <property type="entry name" value="Rossmann-like_a/b/a_fold"/>
</dbReference>
<organism evidence="3 4">
    <name type="scientific">Haloplanus vescus</name>
    <dbReference type="NCBI Taxonomy" id="555874"/>
    <lineage>
        <taxon>Archaea</taxon>
        <taxon>Methanobacteriati</taxon>
        <taxon>Methanobacteriota</taxon>
        <taxon>Stenosarchaea group</taxon>
        <taxon>Halobacteria</taxon>
        <taxon>Halobacteriales</taxon>
        <taxon>Haloferacaceae</taxon>
        <taxon>Haloplanus</taxon>
    </lineage>
</organism>
<dbReference type="PANTHER" id="PTHR46268">
    <property type="entry name" value="STRESS RESPONSE PROTEIN NHAX"/>
    <property type="match status" value="1"/>
</dbReference>
<name>A0A1H3WPF7_9EURY</name>
<evidence type="ECO:0000313" key="4">
    <source>
        <dbReference type="Proteomes" id="UP000236755"/>
    </source>
</evidence>
<dbReference type="STRING" id="555874.SAMN04488065_1037"/>
<keyword evidence="4" id="KW-1185">Reference proteome</keyword>
<evidence type="ECO:0000313" key="3">
    <source>
        <dbReference type="EMBL" id="SDZ89067.1"/>
    </source>
</evidence>
<proteinExistence type="inferred from homology"/>
<dbReference type="CDD" id="cd00293">
    <property type="entry name" value="USP-like"/>
    <property type="match status" value="1"/>
</dbReference>
<protein>
    <submittedName>
        <fullName evidence="3">Nucleotide-binding universal stress protein, UspA family</fullName>
    </submittedName>
</protein>
<dbReference type="Proteomes" id="UP000236755">
    <property type="component" value="Unassembled WGS sequence"/>
</dbReference>
<sequence length="142" mass="15097">MATFEHVLVPVDGSEAARRAAEHAIDLVSDTGGRVTALYVIDMGDADYVAVPSDIAETKKRIRKKGEELTAEIEELAAAEGVDCETAVVTGIADEAIVAYAEDNDVDLIAMGKHGKRDPDKPLVGNTARRVVQESSVPVHTV</sequence>
<dbReference type="Gene3D" id="3.40.50.620">
    <property type="entry name" value="HUPs"/>
    <property type="match status" value="1"/>
</dbReference>
<dbReference type="InterPro" id="IPR006015">
    <property type="entry name" value="Universal_stress_UspA"/>
</dbReference>
<evidence type="ECO:0000259" key="2">
    <source>
        <dbReference type="Pfam" id="PF00582"/>
    </source>
</evidence>
<dbReference type="Pfam" id="PF00582">
    <property type="entry name" value="Usp"/>
    <property type="match status" value="1"/>
</dbReference>
<feature type="domain" description="UspA" evidence="2">
    <location>
        <begin position="4"/>
        <end position="142"/>
    </location>
</feature>
<dbReference type="AlphaFoldDB" id="A0A1H3WPF7"/>
<dbReference type="PANTHER" id="PTHR46268:SF6">
    <property type="entry name" value="UNIVERSAL STRESS PROTEIN UP12"/>
    <property type="match status" value="1"/>
</dbReference>
<dbReference type="RefSeq" id="WP_092632448.1">
    <property type="nucleotide sequence ID" value="NZ_FNQT01000001.1"/>
</dbReference>
<evidence type="ECO:0000256" key="1">
    <source>
        <dbReference type="ARBA" id="ARBA00008791"/>
    </source>
</evidence>
<dbReference type="InterPro" id="IPR006016">
    <property type="entry name" value="UspA"/>
</dbReference>
<dbReference type="EMBL" id="FNQT01000001">
    <property type="protein sequence ID" value="SDZ89067.1"/>
    <property type="molecule type" value="Genomic_DNA"/>
</dbReference>
<dbReference type="OrthoDB" id="105697at2157"/>
<dbReference type="PRINTS" id="PR01438">
    <property type="entry name" value="UNVRSLSTRESS"/>
</dbReference>